<organism evidence="2 3">
    <name type="scientific">Solirubrobacter ginsenosidimutans</name>
    <dbReference type="NCBI Taxonomy" id="490573"/>
    <lineage>
        <taxon>Bacteria</taxon>
        <taxon>Bacillati</taxon>
        <taxon>Actinomycetota</taxon>
        <taxon>Thermoleophilia</taxon>
        <taxon>Solirubrobacterales</taxon>
        <taxon>Solirubrobacteraceae</taxon>
        <taxon>Solirubrobacter</taxon>
    </lineage>
</organism>
<feature type="domain" description="NAD(P)-binding" evidence="1">
    <location>
        <begin position="27"/>
        <end position="207"/>
    </location>
</feature>
<protein>
    <submittedName>
        <fullName evidence="2">NAD(P)H-binding protein</fullName>
    </submittedName>
</protein>
<evidence type="ECO:0000313" key="2">
    <source>
        <dbReference type="EMBL" id="MDA0166835.1"/>
    </source>
</evidence>
<dbReference type="InterPro" id="IPR036291">
    <property type="entry name" value="NAD(P)-bd_dom_sf"/>
</dbReference>
<proteinExistence type="predicted"/>
<name>A0A9X3N4G1_9ACTN</name>
<reference evidence="2" key="1">
    <citation type="submission" date="2022-10" db="EMBL/GenBank/DDBJ databases">
        <title>The WGS of Solirubrobacter ginsenosidimutans DSM 21036.</title>
        <authorList>
            <person name="Jiang Z."/>
        </authorList>
    </citation>
    <scope>NUCLEOTIDE SEQUENCE</scope>
    <source>
        <strain evidence="2">DSM 21036</strain>
    </source>
</reference>
<dbReference type="Gene3D" id="3.40.50.720">
    <property type="entry name" value="NAD(P)-binding Rossmann-like Domain"/>
    <property type="match status" value="1"/>
</dbReference>
<dbReference type="EMBL" id="JAPDOD010000078">
    <property type="protein sequence ID" value="MDA0166835.1"/>
    <property type="molecule type" value="Genomic_DNA"/>
</dbReference>
<dbReference type="PANTHER" id="PTHR47129">
    <property type="entry name" value="QUINONE OXIDOREDUCTASE 2"/>
    <property type="match status" value="1"/>
</dbReference>
<gene>
    <name evidence="2" type="ORF">OM076_41625</name>
</gene>
<accession>A0A9X3N4G1</accession>
<keyword evidence="3" id="KW-1185">Reference proteome</keyword>
<dbReference type="InterPro" id="IPR052718">
    <property type="entry name" value="NmrA-type_oxidoreductase"/>
</dbReference>
<dbReference type="InterPro" id="IPR016040">
    <property type="entry name" value="NAD(P)-bd_dom"/>
</dbReference>
<sequence length="312" mass="32618">MWLWPPRGGRLSNANHGGRMTTIGIAGAGGELGRRVAELVLATTDPAQVVLVSQLPGELEYLGERGAQVRACDFDAPATLEDAFAGVDRLLLVSTDAVGRRTAEHVAAVLAAKAVGVSHLAYTSLPNAGAVDHPLGVIAVEHAETERAIIDSGLDWTFLRNGVYVDPLLDVWADAVAKGALVNNAGDGRTAFVTRDDCAAAAAAVLTGEGHERQAYDITGPNLLTLFDVAALLSDITGRVVETVRLDDDAYVARLVGAGVPESFARISAEFGIAIRRGLLEAHTGALERLTGRAATSVADYLAANREALAPR</sequence>
<dbReference type="SUPFAM" id="SSF51735">
    <property type="entry name" value="NAD(P)-binding Rossmann-fold domains"/>
    <property type="match status" value="1"/>
</dbReference>
<dbReference type="Pfam" id="PF13460">
    <property type="entry name" value="NAD_binding_10"/>
    <property type="match status" value="1"/>
</dbReference>
<comment type="caution">
    <text evidence="2">The sequence shown here is derived from an EMBL/GenBank/DDBJ whole genome shotgun (WGS) entry which is preliminary data.</text>
</comment>
<dbReference type="RefSeq" id="WP_270046089.1">
    <property type="nucleotide sequence ID" value="NZ_JAPDOD010000078.1"/>
</dbReference>
<evidence type="ECO:0000313" key="3">
    <source>
        <dbReference type="Proteomes" id="UP001149140"/>
    </source>
</evidence>
<dbReference type="Gene3D" id="3.90.25.10">
    <property type="entry name" value="UDP-galactose 4-epimerase, domain 1"/>
    <property type="match status" value="1"/>
</dbReference>
<dbReference type="Proteomes" id="UP001149140">
    <property type="component" value="Unassembled WGS sequence"/>
</dbReference>
<dbReference type="PANTHER" id="PTHR47129:SF1">
    <property type="entry name" value="NMRA-LIKE DOMAIN-CONTAINING PROTEIN"/>
    <property type="match status" value="1"/>
</dbReference>
<evidence type="ECO:0000259" key="1">
    <source>
        <dbReference type="Pfam" id="PF13460"/>
    </source>
</evidence>
<dbReference type="AlphaFoldDB" id="A0A9X3N4G1"/>